<organism evidence="1 2">
    <name type="scientific">Leptospira ryugenii</name>
    <dbReference type="NCBI Taxonomy" id="1917863"/>
    <lineage>
        <taxon>Bacteria</taxon>
        <taxon>Pseudomonadati</taxon>
        <taxon>Spirochaetota</taxon>
        <taxon>Spirochaetia</taxon>
        <taxon>Leptospirales</taxon>
        <taxon>Leptospiraceae</taxon>
        <taxon>Leptospira</taxon>
    </lineage>
</organism>
<evidence type="ECO:0000313" key="1">
    <source>
        <dbReference type="EMBL" id="GBF50383.1"/>
    </source>
</evidence>
<evidence type="ECO:0000313" key="2">
    <source>
        <dbReference type="Proteomes" id="UP000245133"/>
    </source>
</evidence>
<name>A0A2P2E0I3_9LEPT</name>
<comment type="caution">
    <text evidence="1">The sequence shown here is derived from an EMBL/GenBank/DDBJ whole genome shotgun (WGS) entry which is preliminary data.</text>
</comment>
<accession>A0A2P2E0I3</accession>
<keyword evidence="2" id="KW-1185">Reference proteome</keyword>
<reference evidence="1 2" key="1">
    <citation type="submission" date="2018-02" db="EMBL/GenBank/DDBJ databases">
        <title>Novel Leptospira species isolated from soil and water in Japan.</title>
        <authorList>
            <person name="Nakao R."/>
            <person name="Masuzawa T."/>
        </authorList>
    </citation>
    <scope>NUCLEOTIDE SEQUENCE [LARGE SCALE GENOMIC DNA]</scope>
    <source>
        <strain evidence="1 2">YH101</strain>
    </source>
</reference>
<proteinExistence type="predicted"/>
<dbReference type="OrthoDB" id="341359at2"/>
<protein>
    <submittedName>
        <fullName evidence="1">Uncharacterized protein</fullName>
    </submittedName>
</protein>
<dbReference type="AlphaFoldDB" id="A0A2P2E0I3"/>
<dbReference type="RefSeq" id="WP_108976233.1">
    <property type="nucleotide sequence ID" value="NZ_BFBB01000004.1"/>
</dbReference>
<sequence>MDVPAIYLVFGNETEITQKKRRDILIEAGYDPALRKPLERMTPDLWNLESIVVFKKIFADPKYRKHLLHLKQINANLLRFFSLLRARNQRPKLHIRFLENLMQESLSDDELLQICQLIEEIDLYKPHWKFRSIADVYKLESTMIQELENSTFQEEVVSYPEPPFEGNEWISPIRSNLDLYWEGKNQHNCVFDYDQKIRDGRFYLYHTNGKTKCTVSFLNIEGDWFLDQIAGPCNKPADPETYHQLEAWRLRNGILILGDVFRMGLPASWMLE</sequence>
<dbReference type="InterPro" id="IPR025586">
    <property type="entry name" value="PcfJ"/>
</dbReference>
<dbReference type="EMBL" id="BFBB01000004">
    <property type="protein sequence ID" value="GBF50383.1"/>
    <property type="molecule type" value="Genomic_DNA"/>
</dbReference>
<gene>
    <name evidence="1" type="ORF">LPTSP4_19080</name>
</gene>
<dbReference type="Pfam" id="PF14284">
    <property type="entry name" value="PcfJ"/>
    <property type="match status" value="1"/>
</dbReference>
<dbReference type="Proteomes" id="UP000245133">
    <property type="component" value="Unassembled WGS sequence"/>
</dbReference>